<sequence>MGNKPSTSIYCNKIQLNPTLIHKLSLISSIESHFQFISFGLVTFPSMGMDYLVPKLQRQSQTSSEFLYLGTLVNTHGATDNSVIKQQHPRGSSTGDESSAANSRKFDSPELCHLPPLYDHNNVRRNYGNGDVGSATKKC</sequence>
<evidence type="ECO:0000313" key="2">
    <source>
        <dbReference type="EMBL" id="CAI9099180.1"/>
    </source>
</evidence>
<feature type="compositionally biased region" description="Polar residues" evidence="1">
    <location>
        <begin position="79"/>
        <end position="102"/>
    </location>
</feature>
<dbReference type="AlphaFoldDB" id="A0AAV1CW32"/>
<evidence type="ECO:0000313" key="3">
    <source>
        <dbReference type="Proteomes" id="UP001161247"/>
    </source>
</evidence>
<feature type="region of interest" description="Disordered" evidence="1">
    <location>
        <begin position="79"/>
        <end position="108"/>
    </location>
</feature>
<dbReference type="Proteomes" id="UP001161247">
    <property type="component" value="Chromosome 3"/>
</dbReference>
<gene>
    <name evidence="2" type="ORF">OLC1_LOCUS9247</name>
</gene>
<keyword evidence="3" id="KW-1185">Reference proteome</keyword>
<dbReference type="EMBL" id="OX459120">
    <property type="protein sequence ID" value="CAI9099180.1"/>
    <property type="molecule type" value="Genomic_DNA"/>
</dbReference>
<organism evidence="2 3">
    <name type="scientific">Oldenlandia corymbosa var. corymbosa</name>
    <dbReference type="NCBI Taxonomy" id="529605"/>
    <lineage>
        <taxon>Eukaryota</taxon>
        <taxon>Viridiplantae</taxon>
        <taxon>Streptophyta</taxon>
        <taxon>Embryophyta</taxon>
        <taxon>Tracheophyta</taxon>
        <taxon>Spermatophyta</taxon>
        <taxon>Magnoliopsida</taxon>
        <taxon>eudicotyledons</taxon>
        <taxon>Gunneridae</taxon>
        <taxon>Pentapetalae</taxon>
        <taxon>asterids</taxon>
        <taxon>lamiids</taxon>
        <taxon>Gentianales</taxon>
        <taxon>Rubiaceae</taxon>
        <taxon>Rubioideae</taxon>
        <taxon>Spermacoceae</taxon>
        <taxon>Hedyotis-Oldenlandia complex</taxon>
        <taxon>Oldenlandia</taxon>
    </lineage>
</organism>
<name>A0AAV1CW32_OLDCO</name>
<accession>A0AAV1CW32</accession>
<evidence type="ECO:0000256" key="1">
    <source>
        <dbReference type="SAM" id="MobiDB-lite"/>
    </source>
</evidence>
<reference evidence="2" key="1">
    <citation type="submission" date="2023-03" db="EMBL/GenBank/DDBJ databases">
        <authorList>
            <person name="Julca I."/>
        </authorList>
    </citation>
    <scope>NUCLEOTIDE SEQUENCE</scope>
</reference>
<protein>
    <submittedName>
        <fullName evidence="2">OLC1v1035964C1</fullName>
    </submittedName>
</protein>
<proteinExistence type="predicted"/>